<dbReference type="Proteomes" id="UP000297910">
    <property type="component" value="Unassembled WGS sequence"/>
</dbReference>
<sequence>MSSTQSCVYIGEYLFLEREIPRNIMTQCGGPSRLQMYYNGTGANSSLSSISSTNSVSSSVQSGVIASSKTSSLSPSTLVPLTSSPTTSSTIDTRSSTPSAISSVAPFPSNDNPSIKTSTTPSVANTAKFEFASTGCFNDPARGPYGGHNVLKLFSNDSMSPKLCISSALAQVTAQTPITYKYIALEYGRGCYAGSVPPNPEPSSLTGAHACTMTCKGDFKQSCGVRICITFKAATAVLVR</sequence>
<keyword evidence="4" id="KW-1185">Reference proteome</keyword>
<dbReference type="Pfam" id="PF01822">
    <property type="entry name" value="WSC"/>
    <property type="match status" value="1"/>
</dbReference>
<proteinExistence type="predicted"/>
<feature type="compositionally biased region" description="Low complexity" evidence="1">
    <location>
        <begin position="70"/>
        <end position="99"/>
    </location>
</feature>
<feature type="region of interest" description="Disordered" evidence="1">
    <location>
        <begin position="70"/>
        <end position="119"/>
    </location>
</feature>
<comment type="caution">
    <text evidence="3">The sequence shown here is derived from an EMBL/GenBank/DDBJ whole genome shotgun (WGS) entry which is preliminary data.</text>
</comment>
<evidence type="ECO:0000256" key="1">
    <source>
        <dbReference type="SAM" id="MobiDB-lite"/>
    </source>
</evidence>
<organism evidence="3 4">
    <name type="scientific">Botrytis paeoniae</name>
    <dbReference type="NCBI Taxonomy" id="278948"/>
    <lineage>
        <taxon>Eukaryota</taxon>
        <taxon>Fungi</taxon>
        <taxon>Dikarya</taxon>
        <taxon>Ascomycota</taxon>
        <taxon>Pezizomycotina</taxon>
        <taxon>Leotiomycetes</taxon>
        <taxon>Helotiales</taxon>
        <taxon>Sclerotiniaceae</taxon>
        <taxon>Botrytis</taxon>
    </lineage>
</organism>
<protein>
    <recommendedName>
        <fullName evidence="2">WSC domain-containing protein</fullName>
    </recommendedName>
</protein>
<dbReference type="AlphaFoldDB" id="A0A4Z1F1U5"/>
<name>A0A4Z1F1U5_9HELO</name>
<feature type="compositionally biased region" description="Polar residues" evidence="1">
    <location>
        <begin position="109"/>
        <end position="119"/>
    </location>
</feature>
<dbReference type="PROSITE" id="PS51212">
    <property type="entry name" value="WSC"/>
    <property type="match status" value="1"/>
</dbReference>
<reference evidence="3 4" key="1">
    <citation type="submission" date="2017-12" db="EMBL/GenBank/DDBJ databases">
        <title>Comparative genomics of Botrytis spp.</title>
        <authorList>
            <person name="Valero-Jimenez C.A."/>
            <person name="Tapia P."/>
            <person name="Veloso J."/>
            <person name="Silva-Moreno E."/>
            <person name="Staats M."/>
            <person name="Valdes J.H."/>
            <person name="Van Kan J.A.L."/>
        </authorList>
    </citation>
    <scope>NUCLEOTIDE SEQUENCE [LARGE SCALE GENOMIC DNA]</scope>
    <source>
        <strain evidence="3 4">Bp0003</strain>
    </source>
</reference>
<accession>A0A4Z1F1U5</accession>
<evidence type="ECO:0000313" key="4">
    <source>
        <dbReference type="Proteomes" id="UP000297910"/>
    </source>
</evidence>
<dbReference type="InterPro" id="IPR002889">
    <property type="entry name" value="WSC_carb-bd"/>
</dbReference>
<gene>
    <name evidence="3" type="ORF">BPAE_0385g00050</name>
</gene>
<dbReference type="EMBL" id="PQXI01000383">
    <property type="protein sequence ID" value="TGO18326.1"/>
    <property type="molecule type" value="Genomic_DNA"/>
</dbReference>
<feature type="domain" description="WSC" evidence="2">
    <location>
        <begin position="130"/>
        <end position="240"/>
    </location>
</feature>
<evidence type="ECO:0000259" key="2">
    <source>
        <dbReference type="PROSITE" id="PS51212"/>
    </source>
</evidence>
<evidence type="ECO:0000313" key="3">
    <source>
        <dbReference type="EMBL" id="TGO18326.1"/>
    </source>
</evidence>